<evidence type="ECO:0000313" key="2">
    <source>
        <dbReference type="EMBL" id="KAF2006341.1"/>
    </source>
</evidence>
<accession>A0A6A5X0Z6</accession>
<keyword evidence="3" id="KW-1185">Reference proteome</keyword>
<evidence type="ECO:0000313" key="3">
    <source>
        <dbReference type="Proteomes" id="UP000799779"/>
    </source>
</evidence>
<gene>
    <name evidence="2" type="ORF">P154DRAFT_603889</name>
</gene>
<reference evidence="2" key="1">
    <citation type="journal article" date="2020" name="Stud. Mycol.">
        <title>101 Dothideomycetes genomes: a test case for predicting lifestyles and emergence of pathogens.</title>
        <authorList>
            <person name="Haridas S."/>
            <person name="Albert R."/>
            <person name="Binder M."/>
            <person name="Bloem J."/>
            <person name="Labutti K."/>
            <person name="Salamov A."/>
            <person name="Andreopoulos B."/>
            <person name="Baker S."/>
            <person name="Barry K."/>
            <person name="Bills G."/>
            <person name="Bluhm B."/>
            <person name="Cannon C."/>
            <person name="Castanera R."/>
            <person name="Culley D."/>
            <person name="Daum C."/>
            <person name="Ezra D."/>
            <person name="Gonzalez J."/>
            <person name="Henrissat B."/>
            <person name="Kuo A."/>
            <person name="Liang C."/>
            <person name="Lipzen A."/>
            <person name="Lutzoni F."/>
            <person name="Magnuson J."/>
            <person name="Mondo S."/>
            <person name="Nolan M."/>
            <person name="Ohm R."/>
            <person name="Pangilinan J."/>
            <person name="Park H.-J."/>
            <person name="Ramirez L."/>
            <person name="Alfaro M."/>
            <person name="Sun H."/>
            <person name="Tritt A."/>
            <person name="Yoshinaga Y."/>
            <person name="Zwiers L.-H."/>
            <person name="Turgeon B."/>
            <person name="Goodwin S."/>
            <person name="Spatafora J."/>
            <person name="Crous P."/>
            <person name="Grigoriev I."/>
        </authorList>
    </citation>
    <scope>NUCLEOTIDE SEQUENCE</scope>
    <source>
        <strain evidence="2">CBS 123094</strain>
    </source>
</reference>
<proteinExistence type="predicted"/>
<feature type="compositionally biased region" description="Basic and acidic residues" evidence="1">
    <location>
        <begin position="301"/>
        <end position="318"/>
    </location>
</feature>
<protein>
    <submittedName>
        <fullName evidence="2">Uncharacterized protein</fullName>
    </submittedName>
</protein>
<dbReference type="Proteomes" id="UP000799779">
    <property type="component" value="Unassembled WGS sequence"/>
</dbReference>
<evidence type="ECO:0000256" key="1">
    <source>
        <dbReference type="SAM" id="MobiDB-lite"/>
    </source>
</evidence>
<feature type="compositionally biased region" description="Acidic residues" evidence="1">
    <location>
        <begin position="323"/>
        <end position="332"/>
    </location>
</feature>
<sequence>MSHFNYDPHADPRVPTDPRVPMGPPPPPAQSHQHPSAPQTHQPMDTGGSYHPGLYPSPYQGTSPYSPIPPMMESTYNPSGYYPPAPQNVYSAAAHLPDRPHQYQHTQKPPAYAGSFHPSSLLPSDTDTALPPLVATNAVAQHPSPARPQPIPRSHPTNIIQDPVIEEESVIKNPNSASNVDEDWLSDELLPFLRYAFASGVPPDYDFDPHIAYGIRNASDEGFSIPEPPVEEEDDHLETVIQTVLHSWVHGRDAKDPVLQGPDVLALYLIRQCVRRGPFKLLDRDWKGNEVYVQTKKAEKERKEKKLVSISRPKERSRNLWGGEDDEEEDEEGVIKYSGPDEAFEMKGPYFV</sequence>
<feature type="region of interest" description="Disordered" evidence="1">
    <location>
        <begin position="301"/>
        <end position="352"/>
    </location>
</feature>
<feature type="compositionally biased region" description="Basic and acidic residues" evidence="1">
    <location>
        <begin position="1"/>
        <end position="16"/>
    </location>
</feature>
<feature type="region of interest" description="Disordered" evidence="1">
    <location>
        <begin position="1"/>
        <end position="81"/>
    </location>
</feature>
<dbReference type="AlphaFoldDB" id="A0A6A5X0Z6"/>
<organism evidence="2 3">
    <name type="scientific">Amniculicola lignicola CBS 123094</name>
    <dbReference type="NCBI Taxonomy" id="1392246"/>
    <lineage>
        <taxon>Eukaryota</taxon>
        <taxon>Fungi</taxon>
        <taxon>Dikarya</taxon>
        <taxon>Ascomycota</taxon>
        <taxon>Pezizomycotina</taxon>
        <taxon>Dothideomycetes</taxon>
        <taxon>Pleosporomycetidae</taxon>
        <taxon>Pleosporales</taxon>
        <taxon>Amniculicolaceae</taxon>
        <taxon>Amniculicola</taxon>
    </lineage>
</organism>
<name>A0A6A5X0Z6_9PLEO</name>
<dbReference type="EMBL" id="ML977560">
    <property type="protein sequence ID" value="KAF2006341.1"/>
    <property type="molecule type" value="Genomic_DNA"/>
</dbReference>